<sequence>MFKEEVRPRPYQDSTGARLLRHLLTETIPVYPGTQTSCVESNVLTQQMHTKCHATCSKTNLNERSVGRPMEEREFNYFEQSDECQYSIQELQDIMSGISGKKETYSDKHLKNILLEHFKECIMVSNVSSTKNVMCLSDTAHKIIDSWFKDKDNYLETEKLRIILAAADIIKEDIQKMVYDHNTIPRYK</sequence>
<evidence type="ECO:0000313" key="2">
    <source>
        <dbReference type="Proteomes" id="UP001159363"/>
    </source>
</evidence>
<name>A0ABQ9IIQ1_9NEOP</name>
<proteinExistence type="predicted"/>
<comment type="caution">
    <text evidence="1">The sequence shown here is derived from an EMBL/GenBank/DDBJ whole genome shotgun (WGS) entry which is preliminary data.</text>
</comment>
<protein>
    <submittedName>
        <fullName evidence="1">Uncharacterized protein</fullName>
    </submittedName>
</protein>
<dbReference type="EMBL" id="JARBHB010000001">
    <property type="protein sequence ID" value="KAJ8896582.1"/>
    <property type="molecule type" value="Genomic_DNA"/>
</dbReference>
<gene>
    <name evidence="1" type="ORF">PR048_001926</name>
</gene>
<evidence type="ECO:0000313" key="1">
    <source>
        <dbReference type="EMBL" id="KAJ8896582.1"/>
    </source>
</evidence>
<reference evidence="1 2" key="1">
    <citation type="submission" date="2023-02" db="EMBL/GenBank/DDBJ databases">
        <title>LHISI_Scaffold_Assembly.</title>
        <authorList>
            <person name="Stuart O.P."/>
            <person name="Cleave R."/>
            <person name="Magrath M.J.L."/>
            <person name="Mikheyev A.S."/>
        </authorList>
    </citation>
    <scope>NUCLEOTIDE SEQUENCE [LARGE SCALE GENOMIC DNA]</scope>
    <source>
        <strain evidence="1">Daus_M_001</strain>
        <tissue evidence="1">Leg muscle</tissue>
    </source>
</reference>
<organism evidence="1 2">
    <name type="scientific">Dryococelus australis</name>
    <dbReference type="NCBI Taxonomy" id="614101"/>
    <lineage>
        <taxon>Eukaryota</taxon>
        <taxon>Metazoa</taxon>
        <taxon>Ecdysozoa</taxon>
        <taxon>Arthropoda</taxon>
        <taxon>Hexapoda</taxon>
        <taxon>Insecta</taxon>
        <taxon>Pterygota</taxon>
        <taxon>Neoptera</taxon>
        <taxon>Polyneoptera</taxon>
        <taxon>Phasmatodea</taxon>
        <taxon>Verophasmatodea</taxon>
        <taxon>Anareolatae</taxon>
        <taxon>Phasmatidae</taxon>
        <taxon>Eurycanthinae</taxon>
        <taxon>Dryococelus</taxon>
    </lineage>
</organism>
<keyword evidence="2" id="KW-1185">Reference proteome</keyword>
<accession>A0ABQ9IIQ1</accession>
<dbReference type="Proteomes" id="UP001159363">
    <property type="component" value="Chromosome 1"/>
</dbReference>